<reference evidence="2 3" key="1">
    <citation type="journal article" date="2019" name="Emerg. Microbes Infect.">
        <title>Comprehensive subspecies identification of 175 nontuberculous mycobacteria species based on 7547 genomic profiles.</title>
        <authorList>
            <person name="Matsumoto Y."/>
            <person name="Kinjo T."/>
            <person name="Motooka D."/>
            <person name="Nabeya D."/>
            <person name="Jung N."/>
            <person name="Uechi K."/>
            <person name="Horii T."/>
            <person name="Iida T."/>
            <person name="Fujita J."/>
            <person name="Nakamura S."/>
        </authorList>
    </citation>
    <scope>NUCLEOTIDE SEQUENCE [LARGE SCALE GENOMIC DNA]</scope>
    <source>
        <strain evidence="2 3">JCM 14233</strain>
    </source>
</reference>
<evidence type="ECO:0000313" key="2">
    <source>
        <dbReference type="EMBL" id="BBX72277.1"/>
    </source>
</evidence>
<organism evidence="2 3">
    <name type="scientific">Mycobacterium shinjukuense</name>
    <dbReference type="NCBI Taxonomy" id="398694"/>
    <lineage>
        <taxon>Bacteria</taxon>
        <taxon>Bacillati</taxon>
        <taxon>Actinomycetota</taxon>
        <taxon>Actinomycetes</taxon>
        <taxon>Mycobacteriales</taxon>
        <taxon>Mycobacteriaceae</taxon>
        <taxon>Mycobacterium</taxon>
    </lineage>
</organism>
<name>A0A7I7MKH5_9MYCO</name>
<evidence type="ECO:0000256" key="1">
    <source>
        <dbReference type="SAM" id="MobiDB-lite"/>
    </source>
</evidence>
<dbReference type="AlphaFoldDB" id="A0A7I7MKH5"/>
<evidence type="ECO:0008006" key="4">
    <source>
        <dbReference type="Google" id="ProtNLM"/>
    </source>
</evidence>
<accession>A0A7I7MKH5</accession>
<dbReference type="EMBL" id="AP022575">
    <property type="protein sequence ID" value="BBX72277.1"/>
    <property type="molecule type" value="Genomic_DNA"/>
</dbReference>
<feature type="compositionally biased region" description="Low complexity" evidence="1">
    <location>
        <begin position="99"/>
        <end position="111"/>
    </location>
</feature>
<gene>
    <name evidence="2" type="ORF">MSHI_01830</name>
</gene>
<dbReference type="KEGG" id="mshj:MSHI_01830"/>
<feature type="region of interest" description="Disordered" evidence="1">
    <location>
        <begin position="95"/>
        <end position="137"/>
    </location>
</feature>
<dbReference type="Proteomes" id="UP000467236">
    <property type="component" value="Chromosome"/>
</dbReference>
<sequence length="137" mass="15266">MTLLRPCLICGEPAEGPRCPAHTVDTQLVATARGYDWAWTKLSRRARRLQPFCIDCGVTEDLQADHTPQAWARRAAGRPIRLRDIEVVCGPCNRRRGAARGNAATRGDAPARPLPDRRRGQSLSYTPRLLQPEGKTR</sequence>
<proteinExistence type="predicted"/>
<evidence type="ECO:0000313" key="3">
    <source>
        <dbReference type="Proteomes" id="UP000467236"/>
    </source>
</evidence>
<protein>
    <recommendedName>
        <fullName evidence="4">HNH endonuclease</fullName>
    </recommendedName>
</protein>
<keyword evidence="3" id="KW-1185">Reference proteome</keyword>